<dbReference type="PANTHER" id="PTHR24305">
    <property type="entry name" value="CYTOCHROME P450"/>
    <property type="match status" value="1"/>
</dbReference>
<reference evidence="3 4" key="1">
    <citation type="journal article" date="2024" name="Nat. Commun.">
        <title>Phylogenomics reveals the evolutionary origins of lichenization in chlorophyte algae.</title>
        <authorList>
            <person name="Puginier C."/>
            <person name="Libourel C."/>
            <person name="Otte J."/>
            <person name="Skaloud P."/>
            <person name="Haon M."/>
            <person name="Grisel S."/>
            <person name="Petersen M."/>
            <person name="Berrin J.G."/>
            <person name="Delaux P.M."/>
            <person name="Dal Grande F."/>
            <person name="Keller J."/>
        </authorList>
    </citation>
    <scope>NUCLEOTIDE SEQUENCE [LARGE SCALE GENOMIC DNA]</scope>
    <source>
        <strain evidence="3 4">SAG 216-7</strain>
    </source>
</reference>
<dbReference type="PRINTS" id="PR00463">
    <property type="entry name" value="EP450I"/>
</dbReference>
<proteinExistence type="inferred from homology"/>
<dbReference type="PANTHER" id="PTHR24305:SF166">
    <property type="entry name" value="CYTOCHROME P450 12A4, MITOCHONDRIAL-RELATED"/>
    <property type="match status" value="1"/>
</dbReference>
<evidence type="ECO:0000313" key="3">
    <source>
        <dbReference type="EMBL" id="KAK9915848.1"/>
    </source>
</evidence>
<gene>
    <name evidence="3" type="ORF">WJX75_005050</name>
</gene>
<dbReference type="SUPFAM" id="SSF48264">
    <property type="entry name" value="Cytochrome P450"/>
    <property type="match status" value="1"/>
</dbReference>
<dbReference type="Gene3D" id="1.10.630.10">
    <property type="entry name" value="Cytochrome P450"/>
    <property type="match status" value="1"/>
</dbReference>
<evidence type="ECO:0000256" key="1">
    <source>
        <dbReference type="ARBA" id="ARBA00010617"/>
    </source>
</evidence>
<keyword evidence="4" id="KW-1185">Reference proteome</keyword>
<evidence type="ECO:0000313" key="4">
    <source>
        <dbReference type="Proteomes" id="UP001491310"/>
    </source>
</evidence>
<organism evidence="3 4">
    <name type="scientific">Coccomyxa subellipsoidea</name>
    <dbReference type="NCBI Taxonomy" id="248742"/>
    <lineage>
        <taxon>Eukaryota</taxon>
        <taxon>Viridiplantae</taxon>
        <taxon>Chlorophyta</taxon>
        <taxon>core chlorophytes</taxon>
        <taxon>Trebouxiophyceae</taxon>
        <taxon>Trebouxiophyceae incertae sedis</taxon>
        <taxon>Coccomyxaceae</taxon>
        <taxon>Coccomyxa</taxon>
    </lineage>
</organism>
<protein>
    <recommendedName>
        <fullName evidence="5">Cytochrome P450</fullName>
    </recommendedName>
</protein>
<keyword evidence="2" id="KW-0812">Transmembrane</keyword>
<dbReference type="InterPro" id="IPR050121">
    <property type="entry name" value="Cytochrome_P450_monoxygenase"/>
</dbReference>
<accession>A0ABR2YVL6</accession>
<dbReference type="PRINTS" id="PR00385">
    <property type="entry name" value="P450"/>
</dbReference>
<dbReference type="CDD" id="cd00302">
    <property type="entry name" value="cytochrome_P450"/>
    <property type="match status" value="1"/>
</dbReference>
<feature type="transmembrane region" description="Helical" evidence="2">
    <location>
        <begin position="30"/>
        <end position="49"/>
    </location>
</feature>
<feature type="transmembrane region" description="Helical" evidence="2">
    <location>
        <begin position="350"/>
        <end position="372"/>
    </location>
</feature>
<dbReference type="EMBL" id="JALJOT010000004">
    <property type="protein sequence ID" value="KAK9915848.1"/>
    <property type="molecule type" value="Genomic_DNA"/>
</dbReference>
<comment type="caution">
    <text evidence="3">The sequence shown here is derived from an EMBL/GenBank/DDBJ whole genome shotgun (WGS) entry which is preliminary data.</text>
</comment>
<name>A0ABR2YVL6_9CHLO</name>
<dbReference type="InterPro" id="IPR001128">
    <property type="entry name" value="Cyt_P450"/>
</dbReference>
<evidence type="ECO:0008006" key="5">
    <source>
        <dbReference type="Google" id="ProtNLM"/>
    </source>
</evidence>
<dbReference type="InterPro" id="IPR036396">
    <property type="entry name" value="Cyt_P450_sf"/>
</dbReference>
<sequence length="606" mass="68370">MANLRSIRLFGGHVRLGDVAQQLAWHQHDFIFFICVSIAAFVWATIVLARAALGTQGSPTLVAICSAYIAVAGWTLLRLITAMNKSSQALKHLPGPKYPFLSGFMELVERKDVHRYATKLAERFGPIFKFRIMCFHVVCITDPVLATQVLRSKVVDKLRFQYSFLDPFLGGTNMLTGHTDEHWKTVRKAVAPAFSAGNMRFALAHVIDASMSLVQYLRESGSQKVHNVENLLLRESMDVIGRFGFQKEMNALSSLHTGRSKDSDNVNVLLLSTQEIEKRLSEVNRWLKLWKEDVREGWAVISRFKNIIWQLLDDIKSKQPKLGSFADLLLKAKDPKTGKRLSDEKMFTEIAALFFAGIDTTGHTGTFILYLISQHPEVESKILAELDTLALSISPQRPTPREMVYSDLTKMVYLNAVIKEALRMYPPVSVGQVRVSNTHDITLGGRLHIPAGTAIWVPHHAIQNVSYNWDEPEKFKPERWLTAGTEYAVPEMLPLPREWYKDWEQGTRNGSARGLTDDDIDKGDSMRPKRYFPFAEGPRNCVGQNLAKVSLLGTMATLMQHFSFRLADEMGGPKGVRETEQYTLVVGLAKGMLMHAIPREATRKEE</sequence>
<comment type="similarity">
    <text evidence="1">Belongs to the cytochrome P450 family.</text>
</comment>
<feature type="transmembrane region" description="Helical" evidence="2">
    <location>
        <begin position="61"/>
        <end position="81"/>
    </location>
</feature>
<keyword evidence="2" id="KW-1133">Transmembrane helix</keyword>
<evidence type="ECO:0000256" key="2">
    <source>
        <dbReference type="SAM" id="Phobius"/>
    </source>
</evidence>
<dbReference type="Proteomes" id="UP001491310">
    <property type="component" value="Unassembled WGS sequence"/>
</dbReference>
<dbReference type="InterPro" id="IPR002401">
    <property type="entry name" value="Cyt_P450_E_grp-I"/>
</dbReference>
<keyword evidence="2" id="KW-0472">Membrane</keyword>
<dbReference type="Pfam" id="PF00067">
    <property type="entry name" value="p450"/>
    <property type="match status" value="1"/>
</dbReference>